<dbReference type="Gene3D" id="1.10.533.10">
    <property type="entry name" value="Death Domain, Fas"/>
    <property type="match status" value="1"/>
</dbReference>
<comment type="subcellular location">
    <subcellularLocation>
        <location evidence="1">Cytoplasm</location>
        <location evidence="1">Cytosol</location>
    </subcellularLocation>
</comment>
<dbReference type="Proteomes" id="UP000694621">
    <property type="component" value="Unplaced"/>
</dbReference>
<evidence type="ECO:0000256" key="5">
    <source>
        <dbReference type="ARBA" id="ARBA00023198"/>
    </source>
</evidence>
<dbReference type="Pfam" id="PF00619">
    <property type="entry name" value="CARD"/>
    <property type="match status" value="1"/>
</dbReference>
<evidence type="ECO:0000259" key="8">
    <source>
        <dbReference type="PROSITE" id="PS51830"/>
    </source>
</evidence>
<dbReference type="InterPro" id="IPR001315">
    <property type="entry name" value="CARD"/>
</dbReference>
<dbReference type="Pfam" id="PF23679">
    <property type="entry name" value="UPA-FIIND"/>
    <property type="match status" value="1"/>
</dbReference>
<keyword evidence="4" id="KW-0391">Immunity</keyword>
<dbReference type="GO" id="GO:0042981">
    <property type="term" value="P:regulation of apoptotic process"/>
    <property type="evidence" value="ECO:0007669"/>
    <property type="project" value="InterPro"/>
</dbReference>
<evidence type="ECO:0000256" key="4">
    <source>
        <dbReference type="ARBA" id="ARBA00022859"/>
    </source>
</evidence>
<reference evidence="9" key="1">
    <citation type="submission" date="2025-08" db="UniProtKB">
        <authorList>
            <consortium name="Ensembl"/>
        </authorList>
    </citation>
    <scope>IDENTIFICATION</scope>
</reference>
<dbReference type="Ensembl" id="ENSAMXT00005028858.1">
    <property type="protein sequence ID" value="ENSAMXP00005026201.1"/>
    <property type="gene ID" value="ENSAMXG00005013241.1"/>
</dbReference>
<proteinExistence type="predicted"/>
<keyword evidence="2" id="KW-0963">Cytoplasm</keyword>
<dbReference type="CDD" id="cd08330">
    <property type="entry name" value="CARD_ASC_NALP1"/>
    <property type="match status" value="1"/>
</dbReference>
<dbReference type="InterPro" id="IPR025307">
    <property type="entry name" value="FIIND_dom"/>
</dbReference>
<name>A0A8B9JS58_ASTMX</name>
<dbReference type="PANTHER" id="PTHR46985:SF4">
    <property type="entry name" value="CASPASE RECRUITMENT DOMAIN-CONTAINING PROTEIN 8"/>
    <property type="match status" value="1"/>
</dbReference>
<evidence type="ECO:0000256" key="1">
    <source>
        <dbReference type="ARBA" id="ARBA00004514"/>
    </source>
</evidence>
<dbReference type="GO" id="GO:0045087">
    <property type="term" value="P:innate immune response"/>
    <property type="evidence" value="ECO:0007669"/>
    <property type="project" value="UniProtKB-KW"/>
</dbReference>
<dbReference type="InterPro" id="IPR033516">
    <property type="entry name" value="CARD8/ASC/NALP1_CARD"/>
</dbReference>
<dbReference type="GO" id="GO:0006954">
    <property type="term" value="P:inflammatory response"/>
    <property type="evidence" value="ECO:0007669"/>
    <property type="project" value="UniProtKB-KW"/>
</dbReference>
<organism evidence="9 10">
    <name type="scientific">Astyanax mexicanus</name>
    <name type="common">Blind cave fish</name>
    <name type="synonym">Astyanax fasciatus mexicanus</name>
    <dbReference type="NCBI Taxonomy" id="7994"/>
    <lineage>
        <taxon>Eukaryota</taxon>
        <taxon>Metazoa</taxon>
        <taxon>Chordata</taxon>
        <taxon>Craniata</taxon>
        <taxon>Vertebrata</taxon>
        <taxon>Euteleostomi</taxon>
        <taxon>Actinopterygii</taxon>
        <taxon>Neopterygii</taxon>
        <taxon>Teleostei</taxon>
        <taxon>Ostariophysi</taxon>
        <taxon>Characiformes</taxon>
        <taxon>Characoidei</taxon>
        <taxon>Acestrorhamphidae</taxon>
        <taxon>Acestrorhamphinae</taxon>
        <taxon>Astyanax</taxon>
    </lineage>
</organism>
<protein>
    <recommendedName>
        <fullName evidence="11">FIIND domain-containing protein</fullName>
    </recommendedName>
</protein>
<evidence type="ECO:0000256" key="2">
    <source>
        <dbReference type="ARBA" id="ARBA00022490"/>
    </source>
</evidence>
<feature type="compositionally biased region" description="Basic and acidic residues" evidence="6">
    <location>
        <begin position="1"/>
        <end position="13"/>
    </location>
</feature>
<dbReference type="InterPro" id="IPR051249">
    <property type="entry name" value="NLRP_Inflammasome"/>
</dbReference>
<dbReference type="PANTHER" id="PTHR46985">
    <property type="entry name" value="NACHT, LRR AND PYD DOMAINS-CONTAINING PROTEIN 1"/>
    <property type="match status" value="1"/>
</dbReference>
<feature type="region of interest" description="Disordered" evidence="6">
    <location>
        <begin position="1"/>
        <end position="34"/>
    </location>
</feature>
<dbReference type="PROSITE" id="PS50209">
    <property type="entry name" value="CARD"/>
    <property type="match status" value="1"/>
</dbReference>
<keyword evidence="5" id="KW-0395">Inflammatory response</keyword>
<dbReference type="SUPFAM" id="SSF47986">
    <property type="entry name" value="DEATH domain"/>
    <property type="match status" value="1"/>
</dbReference>
<keyword evidence="3" id="KW-0399">Innate immunity</keyword>
<dbReference type="PROSITE" id="PS51830">
    <property type="entry name" value="FIIND"/>
    <property type="match status" value="1"/>
</dbReference>
<accession>A0A8B9JS58</accession>
<evidence type="ECO:0008006" key="11">
    <source>
        <dbReference type="Google" id="ProtNLM"/>
    </source>
</evidence>
<evidence type="ECO:0000259" key="7">
    <source>
        <dbReference type="PROSITE" id="PS50209"/>
    </source>
</evidence>
<feature type="domain" description="FIIND" evidence="8">
    <location>
        <begin position="120"/>
        <end position="395"/>
    </location>
</feature>
<evidence type="ECO:0000313" key="10">
    <source>
        <dbReference type="Proteomes" id="UP000694621"/>
    </source>
</evidence>
<evidence type="ECO:0000256" key="3">
    <source>
        <dbReference type="ARBA" id="ARBA00022588"/>
    </source>
</evidence>
<sequence>MAKCIESDEHGAELPEGLLTENEDLEDQTGKDSKEEKALWGLQQGMDVGLSLVSSFKNMFLQESEVDSARPIVRSMALPVQSLQKIKPNTAGQISRARLQERPADSGSRSLCKFCSDVKVSTGWKITGPEFTLVNENPIYRVSSAAGRYECSASGLRWVCDGDVSLKYHFSDWELYREDLRRMQFEPCGPLMDITVISGVLTEVHLPHVACLGSSSDSLKDEVRVLDVQDGGMFLEKCELTRFHAKLLHPTFSPKGLLIRSGFPVKVHCEVLIYQTLTAHLTLHVYLVTSDPNIIQKVEKKEKDAIKIDKPCPERSLLMKTRYKIETRRKNQLLSSPIKPERLKLRYSPIKYCEVYVRNAEDDFGLHLVNEKEESVWDVEIRTEEYRKKSNSFYFAAEGEKHTSKDFAVQFVDEHRAKLIQRVWLVTPIADDLKPFIGEEKYSIITACKTPQEQMRALYDFLSGGREIKRKFFESLQSHEPYIVKELMPEK</sequence>
<evidence type="ECO:0000313" key="9">
    <source>
        <dbReference type="Ensembl" id="ENSAMXP00005026201.1"/>
    </source>
</evidence>
<feature type="domain" description="CARD" evidence="7">
    <location>
        <begin position="404"/>
        <end position="491"/>
    </location>
</feature>
<dbReference type="Pfam" id="PF13553">
    <property type="entry name" value="FIIND"/>
    <property type="match status" value="1"/>
</dbReference>
<evidence type="ECO:0000256" key="6">
    <source>
        <dbReference type="SAM" id="MobiDB-lite"/>
    </source>
</evidence>
<dbReference type="AlphaFoldDB" id="A0A8B9JS58"/>
<dbReference type="InterPro" id="IPR011029">
    <property type="entry name" value="DEATH-like_dom_sf"/>
</dbReference>
<dbReference type="GO" id="GO:0005829">
    <property type="term" value="C:cytosol"/>
    <property type="evidence" value="ECO:0007669"/>
    <property type="project" value="UniProtKB-SubCell"/>
</dbReference>